<feature type="region of interest" description="Disordered" evidence="1">
    <location>
        <begin position="40"/>
        <end position="60"/>
    </location>
</feature>
<feature type="signal peptide" evidence="2">
    <location>
        <begin position="1"/>
        <end position="17"/>
    </location>
</feature>
<proteinExistence type="predicted"/>
<feature type="chain" id="PRO_5043887172" evidence="2">
    <location>
        <begin position="18"/>
        <end position="107"/>
    </location>
</feature>
<keyword evidence="2" id="KW-0732">Signal</keyword>
<comment type="caution">
    <text evidence="3">The sequence shown here is derived from an EMBL/GenBank/DDBJ whole genome shotgun (WGS) entry which is preliminary data.</text>
</comment>
<feature type="region of interest" description="Disordered" evidence="1">
    <location>
        <begin position="77"/>
        <end position="107"/>
    </location>
</feature>
<reference evidence="3 4" key="1">
    <citation type="submission" date="2024-01" db="EMBL/GenBank/DDBJ databases">
        <title>The complete chloroplast genome sequence of Lithospermum erythrorhizon: insights into the phylogenetic relationship among Boraginaceae species and the maternal lineages of purple gromwells.</title>
        <authorList>
            <person name="Okada T."/>
            <person name="Watanabe K."/>
        </authorList>
    </citation>
    <scope>NUCLEOTIDE SEQUENCE [LARGE SCALE GENOMIC DNA]</scope>
</reference>
<evidence type="ECO:0000313" key="4">
    <source>
        <dbReference type="Proteomes" id="UP001454036"/>
    </source>
</evidence>
<name>A0AAV3QF30_LITER</name>
<protein>
    <submittedName>
        <fullName evidence="3">Uncharacterized protein</fullName>
    </submittedName>
</protein>
<dbReference type="EMBL" id="BAABME010036604">
    <property type="protein sequence ID" value="GAA0162090.1"/>
    <property type="molecule type" value="Genomic_DNA"/>
</dbReference>
<organism evidence="3 4">
    <name type="scientific">Lithospermum erythrorhizon</name>
    <name type="common">Purple gromwell</name>
    <name type="synonym">Lithospermum officinale var. erythrorhizon</name>
    <dbReference type="NCBI Taxonomy" id="34254"/>
    <lineage>
        <taxon>Eukaryota</taxon>
        <taxon>Viridiplantae</taxon>
        <taxon>Streptophyta</taxon>
        <taxon>Embryophyta</taxon>
        <taxon>Tracheophyta</taxon>
        <taxon>Spermatophyta</taxon>
        <taxon>Magnoliopsida</taxon>
        <taxon>eudicotyledons</taxon>
        <taxon>Gunneridae</taxon>
        <taxon>Pentapetalae</taxon>
        <taxon>asterids</taxon>
        <taxon>lamiids</taxon>
        <taxon>Boraginales</taxon>
        <taxon>Boraginaceae</taxon>
        <taxon>Boraginoideae</taxon>
        <taxon>Lithospermeae</taxon>
        <taxon>Lithospermum</taxon>
    </lineage>
</organism>
<accession>A0AAV3QF30</accession>
<gene>
    <name evidence="3" type="ORF">LIER_43596</name>
</gene>
<sequence>MLFLVFFLNDASTLAYGRPLRRSVASSSRYARPLDFETFSDENYSPARGRATLGPEDFIPKKSTKKLNQEETYFSTTSNYASKSGRERQFQAATHGVPSGPNPESNK</sequence>
<dbReference type="AlphaFoldDB" id="A0AAV3QF30"/>
<evidence type="ECO:0000313" key="3">
    <source>
        <dbReference type="EMBL" id="GAA0162090.1"/>
    </source>
</evidence>
<evidence type="ECO:0000256" key="1">
    <source>
        <dbReference type="SAM" id="MobiDB-lite"/>
    </source>
</evidence>
<dbReference type="Proteomes" id="UP001454036">
    <property type="component" value="Unassembled WGS sequence"/>
</dbReference>
<keyword evidence="4" id="KW-1185">Reference proteome</keyword>
<evidence type="ECO:0000256" key="2">
    <source>
        <dbReference type="SAM" id="SignalP"/>
    </source>
</evidence>